<evidence type="ECO:0000259" key="12">
    <source>
        <dbReference type="PROSITE" id="PS51471"/>
    </source>
</evidence>
<comment type="cofactor">
    <cofactor evidence="1">
        <name>Fe(2+)</name>
        <dbReference type="ChEBI" id="CHEBI:29033"/>
    </cofactor>
</comment>
<dbReference type="InterPro" id="IPR050231">
    <property type="entry name" value="Iron_ascorbate_oxido_reductase"/>
</dbReference>
<keyword evidence="11" id="KW-0408">Iron</keyword>
<evidence type="ECO:0000256" key="6">
    <source>
        <dbReference type="ARBA" id="ARBA00022666"/>
    </source>
</evidence>
<evidence type="ECO:0000256" key="11">
    <source>
        <dbReference type="RuleBase" id="RU003682"/>
    </source>
</evidence>
<dbReference type="InterPro" id="IPR026992">
    <property type="entry name" value="DIOX_N"/>
</dbReference>
<dbReference type="InterPro" id="IPR005123">
    <property type="entry name" value="Oxoglu/Fe-dep_dioxygenase_dom"/>
</dbReference>
<comment type="catalytic activity">
    <reaction evidence="9">
        <text>2-oxoglutarate + O2 + 2 H(+) = ethene + 3 CO2 + H2O</text>
        <dbReference type="Rhea" id="RHEA:31523"/>
        <dbReference type="ChEBI" id="CHEBI:15377"/>
        <dbReference type="ChEBI" id="CHEBI:15378"/>
        <dbReference type="ChEBI" id="CHEBI:15379"/>
        <dbReference type="ChEBI" id="CHEBI:16526"/>
        <dbReference type="ChEBI" id="CHEBI:16810"/>
        <dbReference type="ChEBI" id="CHEBI:18153"/>
        <dbReference type="EC" id="1.13.12.19"/>
    </reaction>
</comment>
<comment type="caution">
    <text evidence="13">The sequence shown here is derived from an EMBL/GenBank/DDBJ whole genome shotgun (WGS) entry which is preliminary data.</text>
</comment>
<dbReference type="InterPro" id="IPR027443">
    <property type="entry name" value="IPNS-like_sf"/>
</dbReference>
<keyword evidence="11" id="KW-0479">Metal-binding</keyword>
<evidence type="ECO:0000256" key="4">
    <source>
        <dbReference type="ARBA" id="ARBA00012531"/>
    </source>
</evidence>
<evidence type="ECO:0000256" key="9">
    <source>
        <dbReference type="ARBA" id="ARBA00047725"/>
    </source>
</evidence>
<dbReference type="Gene3D" id="2.60.120.330">
    <property type="entry name" value="B-lactam Antibiotic, Isopenicillin N Synthase, Chain"/>
    <property type="match status" value="1"/>
</dbReference>
<dbReference type="EC" id="1.14.20.7" evidence="3"/>
<protein>
    <recommendedName>
        <fullName evidence="5">2-oxoglutarate-dependent ethylene/succinate-forming enzyme</fullName>
        <ecNumber evidence="4">1.13.12.19</ecNumber>
        <ecNumber evidence="3">1.14.20.7</ecNumber>
    </recommendedName>
    <alternativeName>
        <fullName evidence="7">2-oxoglutarate dioxygenase (ethylene-forming)</fullName>
    </alternativeName>
    <alternativeName>
        <fullName evidence="8">2-oxoglutarate/L-arginine monooxygenase/decarboxylase (succinate-forming)</fullName>
    </alternativeName>
</protein>
<evidence type="ECO:0000256" key="8">
    <source>
        <dbReference type="ARBA" id="ARBA00031282"/>
    </source>
</evidence>
<evidence type="ECO:0000313" key="14">
    <source>
        <dbReference type="Proteomes" id="UP000233293"/>
    </source>
</evidence>
<dbReference type="PANTHER" id="PTHR47990">
    <property type="entry name" value="2-OXOGLUTARATE (2OG) AND FE(II)-DEPENDENT OXYGENASE SUPERFAMILY PROTEIN-RELATED"/>
    <property type="match status" value="1"/>
</dbReference>
<proteinExistence type="inferred from homology"/>
<dbReference type="Pfam" id="PF14226">
    <property type="entry name" value="DIOX_N"/>
    <property type="match status" value="1"/>
</dbReference>
<gene>
    <name evidence="13" type="ORF">CWS72_21685</name>
</gene>
<organism evidence="13 14">
    <name type="scientific">Telmatospirillum siberiense</name>
    <dbReference type="NCBI Taxonomy" id="382514"/>
    <lineage>
        <taxon>Bacteria</taxon>
        <taxon>Pseudomonadati</taxon>
        <taxon>Pseudomonadota</taxon>
        <taxon>Alphaproteobacteria</taxon>
        <taxon>Rhodospirillales</taxon>
        <taxon>Rhodospirillaceae</taxon>
        <taxon>Telmatospirillum</taxon>
    </lineage>
</organism>
<evidence type="ECO:0000256" key="1">
    <source>
        <dbReference type="ARBA" id="ARBA00001954"/>
    </source>
</evidence>
<evidence type="ECO:0000256" key="5">
    <source>
        <dbReference type="ARBA" id="ARBA00019045"/>
    </source>
</evidence>
<keyword evidence="14" id="KW-1185">Reference proteome</keyword>
<accession>A0A2N3PPU0</accession>
<dbReference type="InterPro" id="IPR044861">
    <property type="entry name" value="IPNS-like_FE2OG_OXY"/>
</dbReference>
<dbReference type="PROSITE" id="PS51471">
    <property type="entry name" value="FE2OG_OXY"/>
    <property type="match status" value="1"/>
</dbReference>
<keyword evidence="6" id="KW-0266">Ethylene biosynthesis</keyword>
<evidence type="ECO:0000256" key="10">
    <source>
        <dbReference type="ARBA" id="ARBA00049359"/>
    </source>
</evidence>
<comment type="catalytic activity">
    <reaction evidence="10">
        <text>L-arginine + 2-oxoglutarate + O2 = guanidine + L-glutamate 5-semialdehyde + succinate + CO2</text>
        <dbReference type="Rhea" id="RHEA:31535"/>
        <dbReference type="ChEBI" id="CHEBI:15379"/>
        <dbReference type="ChEBI" id="CHEBI:16526"/>
        <dbReference type="ChEBI" id="CHEBI:16810"/>
        <dbReference type="ChEBI" id="CHEBI:30031"/>
        <dbReference type="ChEBI" id="CHEBI:30087"/>
        <dbReference type="ChEBI" id="CHEBI:32682"/>
        <dbReference type="ChEBI" id="CHEBI:58066"/>
        <dbReference type="EC" id="1.14.20.7"/>
    </reaction>
</comment>
<comment type="similarity">
    <text evidence="11">Belongs to the iron/ascorbate-dependent oxidoreductase family.</text>
</comment>
<dbReference type="OrthoDB" id="21825at2"/>
<dbReference type="GO" id="GO:0046872">
    <property type="term" value="F:metal ion binding"/>
    <property type="evidence" value="ECO:0007669"/>
    <property type="project" value="UniProtKB-KW"/>
</dbReference>
<name>A0A2N3PPU0_9PROT</name>
<dbReference type="Pfam" id="PF03171">
    <property type="entry name" value="2OG-FeII_Oxy"/>
    <property type="match status" value="1"/>
</dbReference>
<dbReference type="RefSeq" id="WP_101252740.1">
    <property type="nucleotide sequence ID" value="NZ_PIUM01000032.1"/>
</dbReference>
<dbReference type="PRINTS" id="PR00682">
    <property type="entry name" value="IPNSYNTHASE"/>
</dbReference>
<evidence type="ECO:0000256" key="2">
    <source>
        <dbReference type="ARBA" id="ARBA00004767"/>
    </source>
</evidence>
<dbReference type="EC" id="1.13.12.19" evidence="4"/>
<dbReference type="EMBL" id="PIUM01000032">
    <property type="protein sequence ID" value="PKU22416.1"/>
    <property type="molecule type" value="Genomic_DNA"/>
</dbReference>
<dbReference type="SUPFAM" id="SSF51197">
    <property type="entry name" value="Clavaminate synthase-like"/>
    <property type="match status" value="1"/>
</dbReference>
<evidence type="ECO:0000313" key="13">
    <source>
        <dbReference type="EMBL" id="PKU22416.1"/>
    </source>
</evidence>
<feature type="domain" description="Fe2OG dioxygenase" evidence="12">
    <location>
        <begin position="185"/>
        <end position="291"/>
    </location>
</feature>
<dbReference type="AlphaFoldDB" id="A0A2N3PPU0"/>
<dbReference type="Proteomes" id="UP000233293">
    <property type="component" value="Unassembled WGS sequence"/>
</dbReference>
<evidence type="ECO:0000256" key="7">
    <source>
        <dbReference type="ARBA" id="ARBA00031011"/>
    </source>
</evidence>
<reference evidence="14" key="1">
    <citation type="submission" date="2017-12" db="EMBL/GenBank/DDBJ databases">
        <title>Draft genome sequence of Telmatospirillum siberiense 26-4b1T, an acidotolerant peatland alphaproteobacterium potentially involved in sulfur cycling.</title>
        <authorList>
            <person name="Hausmann B."/>
            <person name="Pjevac P."/>
            <person name="Schreck K."/>
            <person name="Herbold C.W."/>
            <person name="Daims H."/>
            <person name="Wagner M."/>
            <person name="Pester M."/>
            <person name="Loy A."/>
        </authorList>
    </citation>
    <scope>NUCLEOTIDE SEQUENCE [LARGE SCALE GENOMIC DNA]</scope>
    <source>
        <strain evidence="14">26-4b1</strain>
    </source>
</reference>
<sequence>MSRSEKGLDDVLVAKAVEISEIPVIDFSPFLQGNAADRQAVAAALAEACERIGFFYLVGHGVPESLRSAIFEQSAAFFHLPLERRRQAAATPDWYRGWIASQPGETLSRDSRVFEQYRIQADLPADDPDVASGSVFYKPNRWPADLPDFGTVCNRYYRAMLELSRQLLHAFALGIGLPEDRFDAYFDKPLCQLSMMYYPSLPGDADPEVTNTVSHTDEGPLTILAQGEVSGLEVKRRDGTWIAAPPIPGAYTINVGDMMMWWSNGRYLSNYHRVRNKSRTERFSVPFFLNPDHDATIAPLPEFVREDGGAHYPPVHVATHLSRFYATFKYEPSGTDAPA</sequence>
<dbReference type="GO" id="GO:0102276">
    <property type="term" value="F:2-oxoglutarate oxygenase/decarboxylase (ethylene-forming) activity"/>
    <property type="evidence" value="ECO:0007669"/>
    <property type="project" value="UniProtKB-EC"/>
</dbReference>
<dbReference type="GO" id="GO:0009693">
    <property type="term" value="P:ethylene biosynthetic process"/>
    <property type="evidence" value="ECO:0007669"/>
    <property type="project" value="UniProtKB-KW"/>
</dbReference>
<keyword evidence="11" id="KW-0560">Oxidoreductase</keyword>
<comment type="pathway">
    <text evidence="2">Alkene biosynthesis; ethylene biosynthesis via 2-oxoglutarate.</text>
</comment>
<evidence type="ECO:0000256" key="3">
    <source>
        <dbReference type="ARBA" id="ARBA00012293"/>
    </source>
</evidence>